<organism evidence="1">
    <name type="scientific">bioreactor metagenome</name>
    <dbReference type="NCBI Taxonomy" id="1076179"/>
    <lineage>
        <taxon>unclassified sequences</taxon>
        <taxon>metagenomes</taxon>
        <taxon>ecological metagenomes</taxon>
    </lineage>
</organism>
<evidence type="ECO:0000313" key="1">
    <source>
        <dbReference type="EMBL" id="MPN01161.1"/>
    </source>
</evidence>
<gene>
    <name evidence="1" type="ORF">SDC9_148367</name>
</gene>
<sequence>MVFSVTPKLALKSFTETTVSFFNKFMIISNRFLAIIKNILPFIKKSIAQPKSLFNAKCSKRDKNNRRRSMNVRLPYIYAKTQKNRGKNLINIRVDSAEAFEL</sequence>
<proteinExistence type="predicted"/>
<dbReference type="AlphaFoldDB" id="A0A645EGW1"/>
<reference evidence="1" key="1">
    <citation type="submission" date="2019-08" db="EMBL/GenBank/DDBJ databases">
        <authorList>
            <person name="Kucharzyk K."/>
            <person name="Murdoch R.W."/>
            <person name="Higgins S."/>
            <person name="Loffler F."/>
        </authorList>
    </citation>
    <scope>NUCLEOTIDE SEQUENCE</scope>
</reference>
<dbReference type="EMBL" id="VSSQ01047183">
    <property type="protein sequence ID" value="MPN01161.1"/>
    <property type="molecule type" value="Genomic_DNA"/>
</dbReference>
<accession>A0A645EGW1</accession>
<protein>
    <submittedName>
        <fullName evidence="1">Uncharacterized protein</fullName>
    </submittedName>
</protein>
<comment type="caution">
    <text evidence="1">The sequence shown here is derived from an EMBL/GenBank/DDBJ whole genome shotgun (WGS) entry which is preliminary data.</text>
</comment>
<name>A0A645EGW1_9ZZZZ</name>